<dbReference type="Gene3D" id="1.20.1330.10">
    <property type="entry name" value="f41 fragment of flagellin, N-terminal domain"/>
    <property type="match status" value="1"/>
</dbReference>
<dbReference type="EMBL" id="JAGIKZ010000014">
    <property type="protein sequence ID" value="MBP2241994.1"/>
    <property type="molecule type" value="Genomic_DNA"/>
</dbReference>
<dbReference type="InterPro" id="IPR042187">
    <property type="entry name" value="Flagellin_C_sub2"/>
</dbReference>
<keyword evidence="7" id="KW-0969">Cilium</keyword>
<dbReference type="InterPro" id="IPR046358">
    <property type="entry name" value="Flagellin_C"/>
</dbReference>
<keyword evidence="7" id="KW-0282">Flagellum</keyword>
<dbReference type="Pfam" id="PF00669">
    <property type="entry name" value="Flagellin_N"/>
    <property type="match status" value="1"/>
</dbReference>
<dbReference type="PRINTS" id="PR00207">
    <property type="entry name" value="FLAGELLIN"/>
</dbReference>
<evidence type="ECO:0000259" key="5">
    <source>
        <dbReference type="Pfam" id="PF00669"/>
    </source>
</evidence>
<dbReference type="SUPFAM" id="SSF64518">
    <property type="entry name" value="Phase 1 flagellin"/>
    <property type="match status" value="1"/>
</dbReference>
<evidence type="ECO:0000259" key="6">
    <source>
        <dbReference type="Pfam" id="PF00700"/>
    </source>
</evidence>
<dbReference type="Gene3D" id="6.10.10.10">
    <property type="entry name" value="Flagellar export chaperone, C-terminal domain"/>
    <property type="match status" value="1"/>
</dbReference>
<comment type="subcellular location">
    <subcellularLocation>
        <location evidence="4">Secreted</location>
    </subcellularLocation>
    <subcellularLocation>
        <location evidence="4">Bacterial flagellum</location>
    </subcellularLocation>
</comment>
<dbReference type="PANTHER" id="PTHR42792:SF2">
    <property type="entry name" value="FLAGELLIN"/>
    <property type="match status" value="1"/>
</dbReference>
<keyword evidence="4" id="KW-0964">Secreted</keyword>
<evidence type="ECO:0000256" key="4">
    <source>
        <dbReference type="RuleBase" id="RU362073"/>
    </source>
</evidence>
<dbReference type="Proteomes" id="UP001519293">
    <property type="component" value="Unassembled WGS sequence"/>
</dbReference>
<evidence type="ECO:0000256" key="3">
    <source>
        <dbReference type="ARBA" id="ARBA00023143"/>
    </source>
</evidence>
<feature type="domain" description="Flagellin C-terminal" evidence="6">
    <location>
        <begin position="184"/>
        <end position="268"/>
    </location>
</feature>
<evidence type="ECO:0000256" key="2">
    <source>
        <dbReference type="ARBA" id="ARBA00020110"/>
    </source>
</evidence>
<organism evidence="7 8">
    <name type="scientific">Cytobacillus eiseniae</name>
    <dbReference type="NCBI Taxonomy" id="762947"/>
    <lineage>
        <taxon>Bacteria</taxon>
        <taxon>Bacillati</taxon>
        <taxon>Bacillota</taxon>
        <taxon>Bacilli</taxon>
        <taxon>Bacillales</taxon>
        <taxon>Bacillaceae</taxon>
        <taxon>Cytobacillus</taxon>
    </lineage>
</organism>
<reference evidence="7 8" key="1">
    <citation type="submission" date="2021-03" db="EMBL/GenBank/DDBJ databases">
        <title>Genomic Encyclopedia of Type Strains, Phase IV (KMG-IV): sequencing the most valuable type-strain genomes for metagenomic binning, comparative biology and taxonomic classification.</title>
        <authorList>
            <person name="Goeker M."/>
        </authorList>
    </citation>
    <scope>NUCLEOTIDE SEQUENCE [LARGE SCALE GENOMIC DNA]</scope>
    <source>
        <strain evidence="7 8">DSM 26675</strain>
    </source>
</reference>
<dbReference type="Pfam" id="PF00700">
    <property type="entry name" value="Flagellin_C"/>
    <property type="match status" value="1"/>
</dbReference>
<evidence type="ECO:0000313" key="8">
    <source>
        <dbReference type="Proteomes" id="UP001519293"/>
    </source>
</evidence>
<feature type="domain" description="Flagellin N-terminal" evidence="5">
    <location>
        <begin position="3"/>
        <end position="139"/>
    </location>
</feature>
<accession>A0ABS4RI73</accession>
<dbReference type="InterPro" id="IPR001029">
    <property type="entry name" value="Flagellin_N"/>
</dbReference>
<keyword evidence="7" id="KW-0966">Cell projection</keyword>
<keyword evidence="8" id="KW-1185">Reference proteome</keyword>
<comment type="caution">
    <text evidence="7">The sequence shown here is derived from an EMBL/GenBank/DDBJ whole genome shotgun (WGS) entry which is preliminary data.</text>
</comment>
<proteinExistence type="inferred from homology"/>
<sequence>MKINNQAMISFSVNRYQKNEKLMGNSIEKLASGTSISRASDNAAGLAISETMRAQLRGLSRSQSNMQDGLSVLQVANEGLNNVNTLLQRGRELAVMNATDTLSTADREASQLELDQLMKSINDTANTLEFNTKGILGANQSLALLVGANPGQQINIELMDTSTTALNLDNVSLATRADAENSISKFDSAIKITTRNLTKVGSYYEAIEHHMYNSLINESNLTTSFSKLKDTDIAKEMINNISLSIRQNSDKILVSKVNQSLTEILSLFKK</sequence>
<gene>
    <name evidence="7" type="ORF">J2Z40_002567</name>
</gene>
<comment type="similarity">
    <text evidence="1 4">Belongs to the bacterial flagellin family.</text>
</comment>
<dbReference type="RefSeq" id="WP_066397796.1">
    <property type="nucleotide sequence ID" value="NZ_JAGIKZ010000014.1"/>
</dbReference>
<evidence type="ECO:0000313" key="7">
    <source>
        <dbReference type="EMBL" id="MBP2241994.1"/>
    </source>
</evidence>
<keyword evidence="3 4" id="KW-0975">Bacterial flagellum</keyword>
<dbReference type="PANTHER" id="PTHR42792">
    <property type="entry name" value="FLAGELLIN"/>
    <property type="match status" value="1"/>
</dbReference>
<dbReference type="InterPro" id="IPR001492">
    <property type="entry name" value="Flagellin"/>
</dbReference>
<comment type="function">
    <text evidence="4">Flagellin is the subunit protein which polymerizes to form the filaments of bacterial flagella.</text>
</comment>
<protein>
    <recommendedName>
        <fullName evidence="2 4">Flagellin</fullName>
    </recommendedName>
</protein>
<name>A0ABS4RI73_9BACI</name>
<evidence type="ECO:0000256" key="1">
    <source>
        <dbReference type="ARBA" id="ARBA00005709"/>
    </source>
</evidence>